<organism evidence="1 2">
    <name type="scientific">Bacillus seohaeanensis</name>
    <dbReference type="NCBI Taxonomy" id="284580"/>
    <lineage>
        <taxon>Bacteria</taxon>
        <taxon>Bacillati</taxon>
        <taxon>Bacillota</taxon>
        <taxon>Bacilli</taxon>
        <taxon>Bacillales</taxon>
        <taxon>Bacillaceae</taxon>
        <taxon>Bacillus</taxon>
    </lineage>
</organism>
<sequence>MKQAKEELERMIKGIKVDNTELDKDDILGREYPKISNNKERFLEESENIISQLKYETNQNKARQVLNYIVSNYDNQLDYSVDVTDCIPFKSKNSRFKSVTITMRQDRLLFHFPADYRIVAENLLNTYKVPSVFDKYSKTQLDVKLQDVTEVRLLEQTIEYAFQHLK</sequence>
<reference evidence="2" key="1">
    <citation type="journal article" date="2019" name="Int. J. Syst. Evol. Microbiol.">
        <title>The Global Catalogue of Microorganisms (GCM) 10K type strain sequencing project: providing services to taxonomists for standard genome sequencing and annotation.</title>
        <authorList>
            <consortium name="The Broad Institute Genomics Platform"/>
            <consortium name="The Broad Institute Genome Sequencing Center for Infectious Disease"/>
            <person name="Wu L."/>
            <person name="Ma J."/>
        </authorList>
    </citation>
    <scope>NUCLEOTIDE SEQUENCE [LARGE SCALE GENOMIC DNA]</scope>
    <source>
        <strain evidence="2">KCTC 3913</strain>
    </source>
</reference>
<proteinExistence type="predicted"/>
<comment type="caution">
    <text evidence="1">The sequence shown here is derived from an EMBL/GenBank/DDBJ whole genome shotgun (WGS) entry which is preliminary data.</text>
</comment>
<name>A0ABW5RL78_9BACI</name>
<dbReference type="RefSeq" id="WP_377931759.1">
    <property type="nucleotide sequence ID" value="NZ_JBHUMF010000002.1"/>
</dbReference>
<evidence type="ECO:0000313" key="1">
    <source>
        <dbReference type="EMBL" id="MFD2679263.1"/>
    </source>
</evidence>
<gene>
    <name evidence="1" type="ORF">ACFSUL_00705</name>
</gene>
<evidence type="ECO:0000313" key="2">
    <source>
        <dbReference type="Proteomes" id="UP001597506"/>
    </source>
</evidence>
<dbReference type="Proteomes" id="UP001597506">
    <property type="component" value="Unassembled WGS sequence"/>
</dbReference>
<accession>A0ABW5RL78</accession>
<keyword evidence="2" id="KW-1185">Reference proteome</keyword>
<dbReference type="EMBL" id="JBHUMF010000002">
    <property type="protein sequence ID" value="MFD2679263.1"/>
    <property type="molecule type" value="Genomic_DNA"/>
</dbReference>
<evidence type="ECO:0008006" key="3">
    <source>
        <dbReference type="Google" id="ProtNLM"/>
    </source>
</evidence>
<protein>
    <recommendedName>
        <fullName evidence="3">DUF5655 domain-containing protein</fullName>
    </recommendedName>
</protein>